<sequence>MLTVVVELVRPTPLVRLAPCLWRPQRGLGRPSSATSPAAPGVALSRLMSTDADACRLLCKSPLAPASACQRCCRQGQLPQQQAAPSAASASWGQGGLFGTFGWQPPAAGNKPALGAPTVPLVPLSQLTAVVSQMFGVKPSWGADGNATPPAAAGLPVPNNAPAVVLLPGVSVAANGSAAQPTQPAQPVRPVQPVQAVQPAPGVQSTQPSQPSQPSQSTPQPATTVA</sequence>
<name>A0AAV7Y0P2_9NEOP</name>
<evidence type="ECO:0000256" key="1">
    <source>
        <dbReference type="SAM" id="MobiDB-lite"/>
    </source>
</evidence>
<feature type="region of interest" description="Disordered" evidence="1">
    <location>
        <begin position="176"/>
        <end position="226"/>
    </location>
</feature>
<keyword evidence="3" id="KW-1185">Reference proteome</keyword>
<reference evidence="2" key="1">
    <citation type="submission" date="2022-12" db="EMBL/GenBank/DDBJ databases">
        <title>Chromosome-level genome assembly of the bean flower thrips Megalurothrips usitatus.</title>
        <authorList>
            <person name="Ma L."/>
            <person name="Liu Q."/>
            <person name="Li H."/>
            <person name="Cai W."/>
        </authorList>
    </citation>
    <scope>NUCLEOTIDE SEQUENCE</scope>
    <source>
        <strain evidence="2">Cailab_2022a</strain>
    </source>
</reference>
<dbReference type="Proteomes" id="UP001075354">
    <property type="component" value="Chromosome 3"/>
</dbReference>
<evidence type="ECO:0000313" key="3">
    <source>
        <dbReference type="Proteomes" id="UP001075354"/>
    </source>
</evidence>
<protein>
    <submittedName>
        <fullName evidence="2">Uncharacterized protein</fullName>
    </submittedName>
</protein>
<dbReference type="EMBL" id="JAPTSV010000003">
    <property type="protein sequence ID" value="KAJ1529644.1"/>
    <property type="molecule type" value="Genomic_DNA"/>
</dbReference>
<organism evidence="2 3">
    <name type="scientific">Megalurothrips usitatus</name>
    <name type="common">bean blossom thrips</name>
    <dbReference type="NCBI Taxonomy" id="439358"/>
    <lineage>
        <taxon>Eukaryota</taxon>
        <taxon>Metazoa</taxon>
        <taxon>Ecdysozoa</taxon>
        <taxon>Arthropoda</taxon>
        <taxon>Hexapoda</taxon>
        <taxon>Insecta</taxon>
        <taxon>Pterygota</taxon>
        <taxon>Neoptera</taxon>
        <taxon>Paraneoptera</taxon>
        <taxon>Thysanoptera</taxon>
        <taxon>Terebrantia</taxon>
        <taxon>Thripoidea</taxon>
        <taxon>Thripidae</taxon>
        <taxon>Megalurothrips</taxon>
    </lineage>
</organism>
<proteinExistence type="predicted"/>
<dbReference type="AlphaFoldDB" id="A0AAV7Y0P2"/>
<accession>A0AAV7Y0P2</accession>
<comment type="caution">
    <text evidence="2">The sequence shown here is derived from an EMBL/GenBank/DDBJ whole genome shotgun (WGS) entry which is preliminary data.</text>
</comment>
<evidence type="ECO:0000313" key="2">
    <source>
        <dbReference type="EMBL" id="KAJ1529644.1"/>
    </source>
</evidence>
<gene>
    <name evidence="2" type="ORF">ONE63_006407</name>
</gene>
<feature type="compositionally biased region" description="Low complexity" evidence="1">
    <location>
        <begin position="178"/>
        <end position="226"/>
    </location>
</feature>